<accession>A0A9W6U9V2</accession>
<evidence type="ECO:0000256" key="1">
    <source>
        <dbReference type="SAM" id="MobiDB-lite"/>
    </source>
</evidence>
<feature type="compositionally biased region" description="Low complexity" evidence="1">
    <location>
        <begin position="170"/>
        <end position="199"/>
    </location>
</feature>
<feature type="compositionally biased region" description="Low complexity" evidence="1">
    <location>
        <begin position="69"/>
        <end position="90"/>
    </location>
</feature>
<keyword evidence="3" id="KW-1185">Reference proteome</keyword>
<feature type="region of interest" description="Disordered" evidence="1">
    <location>
        <begin position="129"/>
        <end position="215"/>
    </location>
</feature>
<evidence type="ECO:0000313" key="3">
    <source>
        <dbReference type="Proteomes" id="UP001165121"/>
    </source>
</evidence>
<dbReference type="OrthoDB" id="129259at2759"/>
<evidence type="ECO:0000313" key="2">
    <source>
        <dbReference type="EMBL" id="GMF28835.1"/>
    </source>
</evidence>
<reference evidence="2" key="1">
    <citation type="submission" date="2023-04" db="EMBL/GenBank/DDBJ databases">
        <title>Phytophthora fragariaefolia NBRC 109709.</title>
        <authorList>
            <person name="Ichikawa N."/>
            <person name="Sato H."/>
            <person name="Tonouchi N."/>
        </authorList>
    </citation>
    <scope>NUCLEOTIDE SEQUENCE</scope>
    <source>
        <strain evidence="2">NBRC 109709</strain>
    </source>
</reference>
<gene>
    <name evidence="2" type="ORF">Pfra01_000605000</name>
</gene>
<dbReference type="AlphaFoldDB" id="A0A9W6U9V2"/>
<dbReference type="EMBL" id="BSXT01000500">
    <property type="protein sequence ID" value="GMF28835.1"/>
    <property type="molecule type" value="Genomic_DNA"/>
</dbReference>
<proteinExistence type="predicted"/>
<comment type="caution">
    <text evidence="2">The sequence shown here is derived from an EMBL/GenBank/DDBJ whole genome shotgun (WGS) entry which is preliminary data.</text>
</comment>
<name>A0A9W6U9V2_9STRA</name>
<sequence>MTRRAAEQNAGLYGRTEAKCEQTGEDRRSEEVDVEVLQTAAEVRTKDVELDCATGSWTAPAPATPAPPTTVATTGPASSAAPTPAVSAASDSEDSAAGMANLASAINVMLATVSRLEARVAGMETARVATGSARAVAKEEDEPMSVATRASPGMVDSETTTERTPEPTRRQAVSAARRQASSQPSSPGDSSGDSSSDSSNEGDSDGSDGRQRHGRRLSVSTWIAKVDLAVEGVSVSGRGEWADKELYFIVGNKLQDNAAIWWVQMDQELPDPEKTWTRLKSALMRRYGELPDQAMAE</sequence>
<feature type="compositionally biased region" description="Basic and acidic residues" evidence="1">
    <location>
        <begin position="16"/>
        <end position="31"/>
    </location>
</feature>
<feature type="region of interest" description="Disordered" evidence="1">
    <location>
        <begin position="1"/>
        <end position="33"/>
    </location>
</feature>
<organism evidence="2 3">
    <name type="scientific">Phytophthora fragariaefolia</name>
    <dbReference type="NCBI Taxonomy" id="1490495"/>
    <lineage>
        <taxon>Eukaryota</taxon>
        <taxon>Sar</taxon>
        <taxon>Stramenopiles</taxon>
        <taxon>Oomycota</taxon>
        <taxon>Peronosporomycetes</taxon>
        <taxon>Peronosporales</taxon>
        <taxon>Peronosporaceae</taxon>
        <taxon>Phytophthora</taxon>
    </lineage>
</organism>
<protein>
    <submittedName>
        <fullName evidence="2">Unnamed protein product</fullName>
    </submittedName>
</protein>
<dbReference type="Proteomes" id="UP001165121">
    <property type="component" value="Unassembled WGS sequence"/>
</dbReference>
<feature type="region of interest" description="Disordered" evidence="1">
    <location>
        <begin position="55"/>
        <end position="95"/>
    </location>
</feature>
<feature type="compositionally biased region" description="Basic and acidic residues" evidence="1">
    <location>
        <begin position="160"/>
        <end position="169"/>
    </location>
</feature>